<dbReference type="PANTHER" id="PTHR43280">
    <property type="entry name" value="ARAC-FAMILY TRANSCRIPTIONAL REGULATOR"/>
    <property type="match status" value="1"/>
</dbReference>
<dbReference type="Pfam" id="PF12833">
    <property type="entry name" value="HTH_18"/>
    <property type="match status" value="1"/>
</dbReference>
<keyword evidence="7" id="KW-1185">Reference proteome</keyword>
<keyword evidence="3" id="KW-0804">Transcription</keyword>
<proteinExistence type="predicted"/>
<evidence type="ECO:0000256" key="1">
    <source>
        <dbReference type="ARBA" id="ARBA00023015"/>
    </source>
</evidence>
<dbReference type="SUPFAM" id="SSF51215">
    <property type="entry name" value="Regulatory protein AraC"/>
    <property type="match status" value="1"/>
</dbReference>
<keyword evidence="1" id="KW-0805">Transcription regulation</keyword>
<reference evidence="6 7" key="1">
    <citation type="submission" date="2024-09" db="EMBL/GenBank/DDBJ databases">
        <authorList>
            <person name="Sun Q."/>
            <person name="Mori K."/>
        </authorList>
    </citation>
    <scope>NUCLEOTIDE SEQUENCE [LARGE SCALE GENOMIC DNA]</scope>
    <source>
        <strain evidence="6 7">TBRC 2205</strain>
    </source>
</reference>
<dbReference type="InterPro" id="IPR037923">
    <property type="entry name" value="HTH-like"/>
</dbReference>
<protein>
    <submittedName>
        <fullName evidence="6">Helix-turn-helix transcriptional regulator</fullName>
    </submittedName>
</protein>
<dbReference type="Gene3D" id="1.10.10.60">
    <property type="entry name" value="Homeodomain-like"/>
    <property type="match status" value="1"/>
</dbReference>
<organism evidence="6 7">
    <name type="scientific">Plantactinospora siamensis</name>
    <dbReference type="NCBI Taxonomy" id="555372"/>
    <lineage>
        <taxon>Bacteria</taxon>
        <taxon>Bacillati</taxon>
        <taxon>Actinomycetota</taxon>
        <taxon>Actinomycetes</taxon>
        <taxon>Micromonosporales</taxon>
        <taxon>Micromonosporaceae</taxon>
        <taxon>Plantactinospora</taxon>
    </lineage>
</organism>
<dbReference type="InterPro" id="IPR009057">
    <property type="entry name" value="Homeodomain-like_sf"/>
</dbReference>
<dbReference type="Proteomes" id="UP001589894">
    <property type="component" value="Unassembled WGS sequence"/>
</dbReference>
<evidence type="ECO:0000259" key="5">
    <source>
        <dbReference type="PROSITE" id="PS01124"/>
    </source>
</evidence>
<evidence type="ECO:0000313" key="6">
    <source>
        <dbReference type="EMBL" id="MFC0565877.1"/>
    </source>
</evidence>
<evidence type="ECO:0000313" key="7">
    <source>
        <dbReference type="Proteomes" id="UP001589894"/>
    </source>
</evidence>
<feature type="region of interest" description="Disordered" evidence="4">
    <location>
        <begin position="1"/>
        <end position="26"/>
    </location>
</feature>
<dbReference type="SUPFAM" id="SSF46689">
    <property type="entry name" value="Homeodomain-like"/>
    <property type="match status" value="1"/>
</dbReference>
<accession>A0ABV6NYL9</accession>
<gene>
    <name evidence="6" type="ORF">ACFFHU_17280</name>
</gene>
<dbReference type="SMART" id="SM00342">
    <property type="entry name" value="HTH_ARAC"/>
    <property type="match status" value="1"/>
</dbReference>
<dbReference type="EMBL" id="JBHLUE010000013">
    <property type="protein sequence ID" value="MFC0565877.1"/>
    <property type="molecule type" value="Genomic_DNA"/>
</dbReference>
<comment type="caution">
    <text evidence="6">The sequence shown here is derived from an EMBL/GenBank/DDBJ whole genome shotgun (WGS) entry which is preliminary data.</text>
</comment>
<evidence type="ECO:0000256" key="4">
    <source>
        <dbReference type="SAM" id="MobiDB-lite"/>
    </source>
</evidence>
<dbReference type="PANTHER" id="PTHR43280:SF32">
    <property type="entry name" value="TRANSCRIPTIONAL REGULATORY PROTEIN"/>
    <property type="match status" value="1"/>
</dbReference>
<name>A0ABV6NYL9_9ACTN</name>
<sequence>MIGAAQRAGESAGAGTRTDDSGITTTTLGDLQADTRWHGPVLLPRHVLLLVTAGHGSQEVDFRRLPCRPGTALRGRPGQLVRGIGAAGFDGVALCWDDRAGAGVTAALAALDDRADSGHWQLTGEDEDAVISEVSQLEVDCRRHAAAGLAPELLRQQLTVLLLRLAVLAEQQAPDDGPGAVTYRRLRRELELSYDRTRRAEDYADRLGCSVRTLTRACLAATGRSAKQVIDARVALEARRLLAATDEPVADIGRRLGFPEPTNFGRFFHREAGSSPGAFRAALGRPAPDVPGRG</sequence>
<keyword evidence="2" id="KW-0238">DNA-binding</keyword>
<evidence type="ECO:0000256" key="3">
    <source>
        <dbReference type="ARBA" id="ARBA00023163"/>
    </source>
</evidence>
<dbReference type="PROSITE" id="PS01124">
    <property type="entry name" value="HTH_ARAC_FAMILY_2"/>
    <property type="match status" value="1"/>
</dbReference>
<feature type="domain" description="HTH araC/xylS-type" evidence="5">
    <location>
        <begin position="184"/>
        <end position="282"/>
    </location>
</feature>
<dbReference type="RefSeq" id="WP_377340158.1">
    <property type="nucleotide sequence ID" value="NZ_JBHLUE010000013.1"/>
</dbReference>
<evidence type="ECO:0000256" key="2">
    <source>
        <dbReference type="ARBA" id="ARBA00023125"/>
    </source>
</evidence>
<dbReference type="InterPro" id="IPR018060">
    <property type="entry name" value="HTH_AraC"/>
</dbReference>